<keyword evidence="8" id="KW-1185">Reference proteome</keyword>
<name>A0A6A6RFD8_9PEZI</name>
<sequence length="138" mass="15329">MAPPSLDDVDAQLKAIVQNLYSLTVTAYQHEGAPSVNAMREEIMSLLRNLNDLKSTAPHINVEIPPEVISYVEHARNPDIYTREMMEQLQRSNQLLKGKSEAFAQLRDILAKEIMTGIPELKGDVKRVVESTGGTVAN</sequence>
<comment type="function">
    <text evidence="6">Component of the Mediator complex, a coactivator involved in the regulated transcription of nearly all RNA polymerase II-dependent genes. Mediator functions as a bridge to convey information from gene-specific regulatory proteins to the basal RNA polymerase II transcription machinery. Mediator is recruited to promoters by direct interactions with regulatory proteins and serves as a scaffold for the assembly of a functional preinitiation complex with RNA polymerase II and the general transcription factors.</text>
</comment>
<evidence type="ECO:0000256" key="5">
    <source>
        <dbReference type="ARBA" id="ARBA00023242"/>
    </source>
</evidence>
<evidence type="ECO:0000313" key="8">
    <source>
        <dbReference type="Proteomes" id="UP000799750"/>
    </source>
</evidence>
<dbReference type="EMBL" id="MU004181">
    <property type="protein sequence ID" value="KAF2503291.1"/>
    <property type="molecule type" value="Genomic_DNA"/>
</dbReference>
<evidence type="ECO:0000256" key="3">
    <source>
        <dbReference type="ARBA" id="ARBA00023015"/>
    </source>
</evidence>
<evidence type="ECO:0000256" key="6">
    <source>
        <dbReference type="RuleBase" id="RU364146"/>
    </source>
</evidence>
<dbReference type="Proteomes" id="UP000799750">
    <property type="component" value="Unassembled WGS sequence"/>
</dbReference>
<reference evidence="7" key="1">
    <citation type="journal article" date="2020" name="Stud. Mycol.">
        <title>101 Dothideomycetes genomes: a test case for predicting lifestyles and emergence of pathogens.</title>
        <authorList>
            <person name="Haridas S."/>
            <person name="Albert R."/>
            <person name="Binder M."/>
            <person name="Bloem J."/>
            <person name="Labutti K."/>
            <person name="Salamov A."/>
            <person name="Andreopoulos B."/>
            <person name="Baker S."/>
            <person name="Barry K."/>
            <person name="Bills G."/>
            <person name="Bluhm B."/>
            <person name="Cannon C."/>
            <person name="Castanera R."/>
            <person name="Culley D."/>
            <person name="Daum C."/>
            <person name="Ezra D."/>
            <person name="Gonzalez J."/>
            <person name="Henrissat B."/>
            <person name="Kuo A."/>
            <person name="Liang C."/>
            <person name="Lipzen A."/>
            <person name="Lutzoni F."/>
            <person name="Magnuson J."/>
            <person name="Mondo S."/>
            <person name="Nolan M."/>
            <person name="Ohm R."/>
            <person name="Pangilinan J."/>
            <person name="Park H.-J."/>
            <person name="Ramirez L."/>
            <person name="Alfaro M."/>
            <person name="Sun H."/>
            <person name="Tritt A."/>
            <person name="Yoshinaga Y."/>
            <person name="Zwiers L.-H."/>
            <person name="Turgeon B."/>
            <person name="Goodwin S."/>
            <person name="Spatafora J."/>
            <person name="Crous P."/>
            <person name="Grigoriev I."/>
        </authorList>
    </citation>
    <scope>NUCLEOTIDE SEQUENCE</scope>
    <source>
        <strain evidence="7">CBS 269.34</strain>
    </source>
</reference>
<comment type="subunit">
    <text evidence="6">Component of the Mediator complex.</text>
</comment>
<dbReference type="GO" id="GO:0016592">
    <property type="term" value="C:mediator complex"/>
    <property type="evidence" value="ECO:0007669"/>
    <property type="project" value="InterPro"/>
</dbReference>
<keyword evidence="4 6" id="KW-0804">Transcription</keyword>
<gene>
    <name evidence="6" type="primary">MED10</name>
    <name evidence="7" type="ORF">BU16DRAFT_35592</name>
</gene>
<evidence type="ECO:0000256" key="2">
    <source>
        <dbReference type="ARBA" id="ARBA00005389"/>
    </source>
</evidence>
<dbReference type="GO" id="GO:0003712">
    <property type="term" value="F:transcription coregulator activity"/>
    <property type="evidence" value="ECO:0007669"/>
    <property type="project" value="InterPro"/>
</dbReference>
<evidence type="ECO:0000256" key="1">
    <source>
        <dbReference type="ARBA" id="ARBA00004123"/>
    </source>
</evidence>
<keyword evidence="6" id="KW-0010">Activator</keyword>
<keyword evidence="3 6" id="KW-0805">Transcription regulation</keyword>
<evidence type="ECO:0000313" key="7">
    <source>
        <dbReference type="EMBL" id="KAF2503291.1"/>
    </source>
</evidence>
<comment type="similarity">
    <text evidence="2 6">Belongs to the Mediator complex subunit 10 family.</text>
</comment>
<dbReference type="GO" id="GO:0006357">
    <property type="term" value="P:regulation of transcription by RNA polymerase II"/>
    <property type="evidence" value="ECO:0007669"/>
    <property type="project" value="InterPro"/>
</dbReference>
<dbReference type="Pfam" id="PF09748">
    <property type="entry name" value="Med10"/>
    <property type="match status" value="1"/>
</dbReference>
<dbReference type="AlphaFoldDB" id="A0A6A6RFD8"/>
<keyword evidence="5 6" id="KW-0539">Nucleus</keyword>
<accession>A0A6A6RFD8</accession>
<protein>
    <recommendedName>
        <fullName evidence="6">Mediator of RNA polymerase II transcription subunit 10</fullName>
    </recommendedName>
    <alternativeName>
        <fullName evidence="6">Mediator complex subunit 10</fullName>
    </alternativeName>
</protein>
<proteinExistence type="inferred from homology"/>
<dbReference type="OrthoDB" id="337270at2759"/>
<comment type="subcellular location">
    <subcellularLocation>
        <location evidence="1 6">Nucleus</location>
    </subcellularLocation>
</comment>
<evidence type="ECO:0000256" key="4">
    <source>
        <dbReference type="ARBA" id="ARBA00023163"/>
    </source>
</evidence>
<dbReference type="InterPro" id="IPR019145">
    <property type="entry name" value="Mediator_Med10"/>
</dbReference>
<organism evidence="7 8">
    <name type="scientific">Lophium mytilinum</name>
    <dbReference type="NCBI Taxonomy" id="390894"/>
    <lineage>
        <taxon>Eukaryota</taxon>
        <taxon>Fungi</taxon>
        <taxon>Dikarya</taxon>
        <taxon>Ascomycota</taxon>
        <taxon>Pezizomycotina</taxon>
        <taxon>Dothideomycetes</taxon>
        <taxon>Pleosporomycetidae</taxon>
        <taxon>Mytilinidiales</taxon>
        <taxon>Mytilinidiaceae</taxon>
        <taxon>Lophium</taxon>
    </lineage>
</organism>